<dbReference type="EMBL" id="SUNJ01006992">
    <property type="protein sequence ID" value="TPP62325.1"/>
    <property type="molecule type" value="Genomic_DNA"/>
</dbReference>
<dbReference type="AlphaFoldDB" id="A0A504YNX3"/>
<protein>
    <submittedName>
        <fullName evidence="2">Uncharacterized protein</fullName>
    </submittedName>
</protein>
<reference evidence="2 3" key="1">
    <citation type="submission" date="2019-04" db="EMBL/GenBank/DDBJ databases">
        <title>Annotation for the trematode Fasciola gigantica.</title>
        <authorList>
            <person name="Choi Y.-J."/>
        </authorList>
    </citation>
    <scope>NUCLEOTIDE SEQUENCE [LARGE SCALE GENOMIC DNA]</scope>
    <source>
        <strain evidence="2">Uganda_cow_1</strain>
    </source>
</reference>
<dbReference type="Proteomes" id="UP000316759">
    <property type="component" value="Unassembled WGS sequence"/>
</dbReference>
<evidence type="ECO:0000313" key="3">
    <source>
        <dbReference type="Proteomes" id="UP000316759"/>
    </source>
</evidence>
<accession>A0A504YNX3</accession>
<gene>
    <name evidence="2" type="ORF">FGIG_08826</name>
</gene>
<keyword evidence="3" id="KW-1185">Reference proteome</keyword>
<dbReference type="OrthoDB" id="10259713at2759"/>
<evidence type="ECO:0000313" key="2">
    <source>
        <dbReference type="EMBL" id="TPP62325.1"/>
    </source>
</evidence>
<evidence type="ECO:0000256" key="1">
    <source>
        <dbReference type="SAM" id="Coils"/>
    </source>
</evidence>
<name>A0A504YNX3_FASGI</name>
<sequence>MFRRLSEHSLILRRSSEGPNFEDETLGLSSFETDPVDLPEGLNISHIEALLDDMKREKAQISLENEAFENYTHQHLAHHFGKRSAQDRRQGGTYVKLRGNGIRLAGQQKLTWAEKCIVLESEITRMQHQLRRMKVECEVPINNYTANIEETEIRRTEIPALLDEFKQNVVLAGYDKRIGAVTTEHLLRYQGICMTRKETQINRLLVDSSLKRIKMRQMRWSIRQRRIWRAAFTPLEYERMRLLHRSAYREYDEMKVQIGQQRWIQSRLRSKLAEFKRRVRLELKINEDITQKLLEAKEFATCLSGRLDQVNQEIAEEEKEQESILLVIKSQKLPALHRYANKVMKIVEDKKHHVGRARLDLTKTILKVHEELWKNSQRLSPSLTEEPPESTVFN</sequence>
<proteinExistence type="predicted"/>
<feature type="coiled-coil region" evidence="1">
    <location>
        <begin position="44"/>
        <end position="71"/>
    </location>
</feature>
<feature type="coiled-coil region" evidence="1">
    <location>
        <begin position="300"/>
        <end position="327"/>
    </location>
</feature>
<comment type="caution">
    <text evidence="2">The sequence shown here is derived from an EMBL/GenBank/DDBJ whole genome shotgun (WGS) entry which is preliminary data.</text>
</comment>
<keyword evidence="1" id="KW-0175">Coiled coil</keyword>
<organism evidence="2 3">
    <name type="scientific">Fasciola gigantica</name>
    <name type="common">Giant liver fluke</name>
    <dbReference type="NCBI Taxonomy" id="46835"/>
    <lineage>
        <taxon>Eukaryota</taxon>
        <taxon>Metazoa</taxon>
        <taxon>Spiralia</taxon>
        <taxon>Lophotrochozoa</taxon>
        <taxon>Platyhelminthes</taxon>
        <taxon>Trematoda</taxon>
        <taxon>Digenea</taxon>
        <taxon>Plagiorchiida</taxon>
        <taxon>Echinostomata</taxon>
        <taxon>Echinostomatoidea</taxon>
        <taxon>Fasciolidae</taxon>
        <taxon>Fasciola</taxon>
    </lineage>
</organism>